<feature type="non-terminal residue" evidence="7">
    <location>
        <position position="281"/>
    </location>
</feature>
<comment type="similarity">
    <text evidence="1">Belongs to the aldo/keto reductase family.</text>
</comment>
<keyword evidence="8" id="KW-1185">Reference proteome</keyword>
<accession>A0A5C3QBQ7</accession>
<feature type="site" description="Lowers pKa of active site Tyr" evidence="5">
    <location>
        <position position="83"/>
    </location>
</feature>
<dbReference type="STRING" id="1884261.A0A5C3QBQ7"/>
<dbReference type="PROSITE" id="PS00798">
    <property type="entry name" value="ALDOKETO_REDUCTASE_1"/>
    <property type="match status" value="1"/>
</dbReference>
<dbReference type="PROSITE" id="PS00063">
    <property type="entry name" value="ALDOKETO_REDUCTASE_3"/>
    <property type="match status" value="1"/>
</dbReference>
<dbReference type="PRINTS" id="PR00069">
    <property type="entry name" value="ALDKETRDTASE"/>
</dbReference>
<dbReference type="GO" id="GO:0016491">
    <property type="term" value="F:oxidoreductase activity"/>
    <property type="evidence" value="ECO:0007669"/>
    <property type="project" value="UniProtKB-KW"/>
</dbReference>
<reference evidence="7 8" key="1">
    <citation type="journal article" date="2019" name="Nat. Ecol. Evol.">
        <title>Megaphylogeny resolves global patterns of mushroom evolution.</title>
        <authorList>
            <person name="Varga T."/>
            <person name="Krizsan K."/>
            <person name="Foldi C."/>
            <person name="Dima B."/>
            <person name="Sanchez-Garcia M."/>
            <person name="Sanchez-Ramirez S."/>
            <person name="Szollosi G.J."/>
            <person name="Szarkandi J.G."/>
            <person name="Papp V."/>
            <person name="Albert L."/>
            <person name="Andreopoulos W."/>
            <person name="Angelini C."/>
            <person name="Antonin V."/>
            <person name="Barry K.W."/>
            <person name="Bougher N.L."/>
            <person name="Buchanan P."/>
            <person name="Buyck B."/>
            <person name="Bense V."/>
            <person name="Catcheside P."/>
            <person name="Chovatia M."/>
            <person name="Cooper J."/>
            <person name="Damon W."/>
            <person name="Desjardin D."/>
            <person name="Finy P."/>
            <person name="Geml J."/>
            <person name="Haridas S."/>
            <person name="Hughes K."/>
            <person name="Justo A."/>
            <person name="Karasinski D."/>
            <person name="Kautmanova I."/>
            <person name="Kiss B."/>
            <person name="Kocsube S."/>
            <person name="Kotiranta H."/>
            <person name="LaButti K.M."/>
            <person name="Lechner B.E."/>
            <person name="Liimatainen K."/>
            <person name="Lipzen A."/>
            <person name="Lukacs Z."/>
            <person name="Mihaltcheva S."/>
            <person name="Morgado L.N."/>
            <person name="Niskanen T."/>
            <person name="Noordeloos M.E."/>
            <person name="Ohm R.A."/>
            <person name="Ortiz-Santana B."/>
            <person name="Ovrebo C."/>
            <person name="Racz N."/>
            <person name="Riley R."/>
            <person name="Savchenko A."/>
            <person name="Shiryaev A."/>
            <person name="Soop K."/>
            <person name="Spirin V."/>
            <person name="Szebenyi C."/>
            <person name="Tomsovsky M."/>
            <person name="Tulloss R.E."/>
            <person name="Uehling J."/>
            <person name="Grigoriev I.V."/>
            <person name="Vagvolgyi C."/>
            <person name="Papp T."/>
            <person name="Martin F.M."/>
            <person name="Miettinen O."/>
            <person name="Hibbett D.S."/>
            <person name="Nagy L.G."/>
        </authorList>
    </citation>
    <scope>NUCLEOTIDE SEQUENCE [LARGE SCALE GENOMIC DNA]</scope>
    <source>
        <strain evidence="7 8">CBS 309.79</strain>
    </source>
</reference>
<dbReference type="PIRSF" id="PIRSF000097">
    <property type="entry name" value="AKR"/>
    <property type="match status" value="1"/>
</dbReference>
<proteinExistence type="inferred from homology"/>
<dbReference type="Proteomes" id="UP000305067">
    <property type="component" value="Unassembled WGS sequence"/>
</dbReference>
<evidence type="ECO:0000313" key="7">
    <source>
        <dbReference type="EMBL" id="TFK99494.1"/>
    </source>
</evidence>
<keyword evidence="2" id="KW-0560">Oxidoreductase</keyword>
<dbReference type="Pfam" id="PF00248">
    <property type="entry name" value="Aldo_ket_red"/>
    <property type="match status" value="1"/>
</dbReference>
<protein>
    <submittedName>
        <fullName evidence="7">Aldo-keto reductase</fullName>
    </submittedName>
</protein>
<sequence length="281" mass="31867">MSDLTFASKAKLSDGNEIPLLGFGTYEMTNEEAYRCVTWALEAGYRHIDTAEWYENEAACGRAVRDFCASNNVPRSEIFYTTKLMLNNGYDKVRESIRRSVKLSGLEYVDLYLVHGPIGGAEMRKQSWRAVCDAKKEEGTLRSIGITTFGVRHLEEILSIEGVEVPVVHQIDLHPFMSRAEIVEFSKARGMLMEAWAPLVRALRFEHPAIRGLADKYKKSPAQVLLRYSLQKGYVPLPKSASKDRIISNKDVFDFSLSEDEMKQLSSLNENLVTDWDPTDD</sequence>
<dbReference type="InterPro" id="IPR020471">
    <property type="entry name" value="AKR"/>
</dbReference>
<dbReference type="EMBL" id="ML178833">
    <property type="protein sequence ID" value="TFK99494.1"/>
    <property type="molecule type" value="Genomic_DNA"/>
</dbReference>
<feature type="domain" description="NADP-dependent oxidoreductase" evidence="6">
    <location>
        <begin position="21"/>
        <end position="270"/>
    </location>
</feature>
<evidence type="ECO:0000256" key="5">
    <source>
        <dbReference type="PIRSR" id="PIRSR000097-3"/>
    </source>
</evidence>
<organism evidence="7 8">
    <name type="scientific">Pterulicium gracile</name>
    <dbReference type="NCBI Taxonomy" id="1884261"/>
    <lineage>
        <taxon>Eukaryota</taxon>
        <taxon>Fungi</taxon>
        <taxon>Dikarya</taxon>
        <taxon>Basidiomycota</taxon>
        <taxon>Agaricomycotina</taxon>
        <taxon>Agaricomycetes</taxon>
        <taxon>Agaricomycetidae</taxon>
        <taxon>Agaricales</taxon>
        <taxon>Pleurotineae</taxon>
        <taxon>Pterulaceae</taxon>
        <taxon>Pterulicium</taxon>
    </lineage>
</organism>
<dbReference type="PANTHER" id="PTHR43827">
    <property type="entry name" value="2,5-DIKETO-D-GLUCONIC ACID REDUCTASE"/>
    <property type="match status" value="1"/>
</dbReference>
<dbReference type="SUPFAM" id="SSF51430">
    <property type="entry name" value="NAD(P)-linked oxidoreductase"/>
    <property type="match status" value="1"/>
</dbReference>
<dbReference type="AlphaFoldDB" id="A0A5C3QBQ7"/>
<feature type="active site" description="Proton donor" evidence="3">
    <location>
        <position position="54"/>
    </location>
</feature>
<feature type="binding site" evidence="4">
    <location>
        <position position="115"/>
    </location>
    <ligand>
        <name>substrate</name>
    </ligand>
</feature>
<evidence type="ECO:0000256" key="4">
    <source>
        <dbReference type="PIRSR" id="PIRSR000097-2"/>
    </source>
</evidence>
<dbReference type="Gene3D" id="3.20.20.100">
    <property type="entry name" value="NADP-dependent oxidoreductase domain"/>
    <property type="match status" value="1"/>
</dbReference>
<dbReference type="InterPro" id="IPR023210">
    <property type="entry name" value="NADP_OxRdtase_dom"/>
</dbReference>
<evidence type="ECO:0000256" key="1">
    <source>
        <dbReference type="ARBA" id="ARBA00007905"/>
    </source>
</evidence>
<evidence type="ECO:0000259" key="6">
    <source>
        <dbReference type="Pfam" id="PF00248"/>
    </source>
</evidence>
<dbReference type="PANTHER" id="PTHR43827:SF13">
    <property type="entry name" value="ALDO_KETO REDUCTASE FAMILY PROTEIN"/>
    <property type="match status" value="1"/>
</dbReference>
<evidence type="ECO:0000256" key="3">
    <source>
        <dbReference type="PIRSR" id="PIRSR000097-1"/>
    </source>
</evidence>
<evidence type="ECO:0000313" key="8">
    <source>
        <dbReference type="Proteomes" id="UP000305067"/>
    </source>
</evidence>
<name>A0A5C3QBQ7_9AGAR</name>
<evidence type="ECO:0000256" key="2">
    <source>
        <dbReference type="ARBA" id="ARBA00023002"/>
    </source>
</evidence>
<gene>
    <name evidence="7" type="ORF">BDV98DRAFT_571055</name>
</gene>
<dbReference type="InterPro" id="IPR018170">
    <property type="entry name" value="Aldo/ket_reductase_CS"/>
</dbReference>
<dbReference type="InterPro" id="IPR036812">
    <property type="entry name" value="NAD(P)_OxRdtase_dom_sf"/>
</dbReference>
<dbReference type="OrthoDB" id="416253at2759"/>
<dbReference type="CDD" id="cd19071">
    <property type="entry name" value="AKR_AKR1-5-like"/>
    <property type="match status" value="1"/>
</dbReference>
<dbReference type="FunFam" id="3.20.20.100:FF:000015">
    <property type="entry name" value="Oxidoreductase, aldo/keto reductase family"/>
    <property type="match status" value="1"/>
</dbReference>